<evidence type="ECO:0000256" key="2">
    <source>
        <dbReference type="SAM" id="MobiDB-lite"/>
    </source>
</evidence>
<proteinExistence type="predicted"/>
<dbReference type="OrthoDB" id="9896313at2"/>
<organism evidence="4 6">
    <name type="scientific">Legionella birminghamensis</name>
    <dbReference type="NCBI Taxonomy" id="28083"/>
    <lineage>
        <taxon>Bacteria</taxon>
        <taxon>Pseudomonadati</taxon>
        <taxon>Pseudomonadota</taxon>
        <taxon>Gammaproteobacteria</taxon>
        <taxon>Legionellales</taxon>
        <taxon>Legionellaceae</taxon>
        <taxon>Legionella</taxon>
    </lineage>
</organism>
<feature type="region of interest" description="Disordered" evidence="2">
    <location>
        <begin position="238"/>
        <end position="281"/>
    </location>
</feature>
<dbReference type="Proteomes" id="UP000054735">
    <property type="component" value="Unassembled WGS sequence"/>
</dbReference>
<name>A0A378ICL7_9GAMM</name>
<dbReference type="EMBL" id="LNXT01000052">
    <property type="protein sequence ID" value="KTC66842.1"/>
    <property type="molecule type" value="Genomic_DNA"/>
</dbReference>
<feature type="region of interest" description="Disordered" evidence="2">
    <location>
        <begin position="318"/>
        <end position="341"/>
    </location>
</feature>
<evidence type="ECO:0000313" key="3">
    <source>
        <dbReference type="EMBL" id="KTC66842.1"/>
    </source>
</evidence>
<protein>
    <recommendedName>
        <fullName evidence="7">VipA</fullName>
    </recommendedName>
</protein>
<dbReference type="EMBL" id="UGNW01000001">
    <property type="protein sequence ID" value="STX32967.1"/>
    <property type="molecule type" value="Genomic_DNA"/>
</dbReference>
<evidence type="ECO:0000313" key="5">
    <source>
        <dbReference type="Proteomes" id="UP000054735"/>
    </source>
</evidence>
<dbReference type="RefSeq" id="WP_058525126.1">
    <property type="nucleotide sequence ID" value="NZ_CAAAHV010000014.1"/>
</dbReference>
<dbReference type="Proteomes" id="UP000255066">
    <property type="component" value="Unassembled WGS sequence"/>
</dbReference>
<evidence type="ECO:0000313" key="6">
    <source>
        <dbReference type="Proteomes" id="UP000255066"/>
    </source>
</evidence>
<keyword evidence="5" id="KW-1185">Reference proteome</keyword>
<feature type="compositionally biased region" description="Basic and acidic residues" evidence="2">
    <location>
        <begin position="318"/>
        <end position="330"/>
    </location>
</feature>
<feature type="compositionally biased region" description="Pro residues" evidence="2">
    <location>
        <begin position="254"/>
        <end position="272"/>
    </location>
</feature>
<sequence length="341" mass="38514">MSLSKEFISLFSTLIEQYEKSNLSRYLSLASWKKDVHAEKILENIKSLYNCFSTTPDVFDEDNLLDYLNRSSLQLLTDDPIFLTHMGEFNKQHAKNRKDEHHLGTALMIKINAKTSLTGNLMEAIFKERNAHCLEILAYRDKIQTLQTQIEQLSQQILDLKLQNDELERHRGDKEDELQNLREQVNRYNEAWGLIQKASHSVNPHAVNDKEPPGIQLPAKPVIKEAEKQPATAPVIITASPEPDTSSKSSPLPTAKPPAAPPPPPGLPPRPATVPQGEQVTAKRAIKLQTVVKRTGQTPFFKSVQEELEHVLKNLNKIDDTEASADDKKKNSFQTGVTQRY</sequence>
<reference evidence="3 5" key="1">
    <citation type="submission" date="2015-11" db="EMBL/GenBank/DDBJ databases">
        <title>Genomic analysis of 38 Legionella species identifies large and diverse effector repertoires.</title>
        <authorList>
            <person name="Burstein D."/>
            <person name="Amaro F."/>
            <person name="Zusman T."/>
            <person name="Lifshitz Z."/>
            <person name="Cohen O."/>
            <person name="Gilbert J.A."/>
            <person name="Pupko T."/>
            <person name="Shuman H.A."/>
            <person name="Segal G."/>
        </authorList>
    </citation>
    <scope>NUCLEOTIDE SEQUENCE [LARGE SCALE GENOMIC DNA]</scope>
    <source>
        <strain evidence="3 5">CDC#1407-AL-14</strain>
    </source>
</reference>
<feature type="compositionally biased region" description="Polar residues" evidence="2">
    <location>
        <begin position="332"/>
        <end position="341"/>
    </location>
</feature>
<accession>A0A378ICL7</accession>
<reference evidence="4 6" key="2">
    <citation type="submission" date="2018-06" db="EMBL/GenBank/DDBJ databases">
        <authorList>
            <consortium name="Pathogen Informatics"/>
            <person name="Doyle S."/>
        </authorList>
    </citation>
    <scope>NUCLEOTIDE SEQUENCE [LARGE SCALE GENOMIC DNA]</scope>
    <source>
        <strain evidence="4 6">NCTC12437</strain>
    </source>
</reference>
<dbReference type="STRING" id="28083.Lbir_3144"/>
<dbReference type="AlphaFoldDB" id="A0A378ICL7"/>
<feature type="coiled-coil region" evidence="1">
    <location>
        <begin position="136"/>
        <end position="191"/>
    </location>
</feature>
<evidence type="ECO:0000313" key="4">
    <source>
        <dbReference type="EMBL" id="STX32967.1"/>
    </source>
</evidence>
<evidence type="ECO:0008006" key="7">
    <source>
        <dbReference type="Google" id="ProtNLM"/>
    </source>
</evidence>
<gene>
    <name evidence="3" type="ORF">Lbir_3144</name>
    <name evidence="4" type="ORF">NCTC12437_02776</name>
</gene>
<evidence type="ECO:0000256" key="1">
    <source>
        <dbReference type="SAM" id="Coils"/>
    </source>
</evidence>
<keyword evidence="1" id="KW-0175">Coiled coil</keyword>